<gene>
    <name evidence="2" type="ORF">C7435_0990</name>
</gene>
<organism evidence="2 3">
    <name type="scientific">Maricaulis maris</name>
    <dbReference type="NCBI Taxonomy" id="74318"/>
    <lineage>
        <taxon>Bacteria</taxon>
        <taxon>Pseudomonadati</taxon>
        <taxon>Pseudomonadota</taxon>
        <taxon>Alphaproteobacteria</taxon>
        <taxon>Maricaulales</taxon>
        <taxon>Maricaulaceae</taxon>
        <taxon>Maricaulis</taxon>
    </lineage>
</organism>
<sequence length="234" mass="24901">MMTMITTMATRMTPMMTRLAAVLVAGLVATAAHGQDFTHADDGMPWCDTLEIGSAGAVDCALMPADVLLNFAYETGEWESILSFTQHDPMTGELLDASDPLTIESVVSAPALRDINEDGAPELFIPYITGNVNTYYYVWQADEAGIYYPSGELGGFGVDAFELRDGLVITTTRDSAATYYETAQLLDVDGFVPIYEMLINAADGSCTITDGSGVMARGLDAATITADCEAGLAN</sequence>
<feature type="signal peptide" evidence="1">
    <location>
        <begin position="1"/>
        <end position="34"/>
    </location>
</feature>
<dbReference type="RefSeq" id="WP_121210261.1">
    <property type="nucleotide sequence ID" value="NZ_RBIM01000002.1"/>
</dbReference>
<keyword evidence="1" id="KW-0732">Signal</keyword>
<name>A0A495DKE6_9PROT</name>
<evidence type="ECO:0000256" key="1">
    <source>
        <dbReference type="SAM" id="SignalP"/>
    </source>
</evidence>
<accession>A0A495DKE6</accession>
<feature type="chain" id="PRO_5019755013" description="VCBS repeat-containing protein" evidence="1">
    <location>
        <begin position="35"/>
        <end position="234"/>
    </location>
</feature>
<evidence type="ECO:0008006" key="4">
    <source>
        <dbReference type="Google" id="ProtNLM"/>
    </source>
</evidence>
<evidence type="ECO:0000313" key="3">
    <source>
        <dbReference type="Proteomes" id="UP000273675"/>
    </source>
</evidence>
<dbReference type="Proteomes" id="UP000273675">
    <property type="component" value="Unassembled WGS sequence"/>
</dbReference>
<evidence type="ECO:0000313" key="2">
    <source>
        <dbReference type="EMBL" id="RKR03042.1"/>
    </source>
</evidence>
<dbReference type="AlphaFoldDB" id="A0A495DKE6"/>
<proteinExistence type="predicted"/>
<comment type="caution">
    <text evidence="2">The sequence shown here is derived from an EMBL/GenBank/DDBJ whole genome shotgun (WGS) entry which is preliminary data.</text>
</comment>
<protein>
    <recommendedName>
        <fullName evidence="4">VCBS repeat-containing protein</fullName>
    </recommendedName>
</protein>
<dbReference type="EMBL" id="RBIM01000002">
    <property type="protein sequence ID" value="RKR03042.1"/>
    <property type="molecule type" value="Genomic_DNA"/>
</dbReference>
<reference evidence="2 3" key="1">
    <citation type="submission" date="2018-10" db="EMBL/GenBank/DDBJ databases">
        <title>Genomic Encyclopedia of Type Strains, Phase IV (KMG-IV): sequencing the most valuable type-strain genomes for metagenomic binning, comparative biology and taxonomic classification.</title>
        <authorList>
            <person name="Goeker M."/>
        </authorList>
    </citation>
    <scope>NUCLEOTIDE SEQUENCE [LARGE SCALE GENOMIC DNA]</scope>
    <source>
        <strain evidence="2 3">DSM 4734</strain>
    </source>
</reference>